<feature type="coiled-coil region" evidence="1">
    <location>
        <begin position="137"/>
        <end position="184"/>
    </location>
</feature>
<keyword evidence="1" id="KW-0175">Coiled coil</keyword>
<keyword evidence="2" id="KW-0472">Membrane</keyword>
<proteinExistence type="predicted"/>
<evidence type="ECO:0000313" key="3">
    <source>
        <dbReference type="EMBL" id="SOY32603.1"/>
    </source>
</evidence>
<protein>
    <submittedName>
        <fullName evidence="3">PspA/IM30 family protein</fullName>
    </submittedName>
</protein>
<feature type="transmembrane region" description="Helical" evidence="2">
    <location>
        <begin position="6"/>
        <end position="29"/>
    </location>
</feature>
<evidence type="ECO:0000256" key="2">
    <source>
        <dbReference type="SAM" id="Phobius"/>
    </source>
</evidence>
<keyword evidence="4" id="KW-1185">Reference proteome</keyword>
<dbReference type="RefSeq" id="WP_103242527.1">
    <property type="nucleotide sequence ID" value="NZ_JANJZD010000063.1"/>
</dbReference>
<dbReference type="EMBL" id="OFSM01000057">
    <property type="protein sequence ID" value="SOY32603.1"/>
    <property type="molecule type" value="Genomic_DNA"/>
</dbReference>
<name>A0A2K4ZQ57_9FIRM</name>
<keyword evidence="2" id="KW-1133">Transmembrane helix</keyword>
<dbReference type="Proteomes" id="UP000236311">
    <property type="component" value="Unassembled WGS sequence"/>
</dbReference>
<sequence length="245" mass="27827">MSLNQMIVGIVVIVFVIMLILFPEFRALLKGFTRLFIKDMATTPEGAEAIYSEKIDQAQEAYNKADNALKVAAGKLNTAKRDMENLKTKLSKVESECESLVKNGKIELAQLKAEEREEILADIKRHSELVKAYEVAANTAKEAQEMCEKNLRKLKRESKEVVENMKVKKQLKEVYDDMDELKNVTATDKLLESVRDKNKDLDAVVEGSKVVHDNKISTKLQKADAEAKKLQSNDYLESLKKKYNK</sequence>
<evidence type="ECO:0000256" key="1">
    <source>
        <dbReference type="SAM" id="Coils"/>
    </source>
</evidence>
<evidence type="ECO:0000313" key="4">
    <source>
        <dbReference type="Proteomes" id="UP000236311"/>
    </source>
</evidence>
<dbReference type="OrthoDB" id="2081130at2"/>
<feature type="coiled-coil region" evidence="1">
    <location>
        <begin position="55"/>
        <end position="103"/>
    </location>
</feature>
<keyword evidence="2" id="KW-0812">Transmembrane</keyword>
<organism evidence="3 4">
    <name type="scientific">Acetatifactor muris</name>
    <dbReference type="NCBI Taxonomy" id="879566"/>
    <lineage>
        <taxon>Bacteria</taxon>
        <taxon>Bacillati</taxon>
        <taxon>Bacillota</taxon>
        <taxon>Clostridia</taxon>
        <taxon>Lachnospirales</taxon>
        <taxon>Lachnospiraceae</taxon>
        <taxon>Acetatifactor</taxon>
    </lineage>
</organism>
<accession>A0A2K4ZQ57</accession>
<dbReference type="AlphaFoldDB" id="A0A2K4ZQ57"/>
<reference evidence="3 4" key="1">
    <citation type="submission" date="2018-01" db="EMBL/GenBank/DDBJ databases">
        <authorList>
            <person name="Gaut B.S."/>
            <person name="Morton B.R."/>
            <person name="Clegg M.T."/>
            <person name="Duvall M.R."/>
        </authorList>
    </citation>
    <scope>NUCLEOTIDE SEQUENCE [LARGE SCALE GENOMIC DNA]</scope>
    <source>
        <strain evidence="3">GP69</strain>
    </source>
</reference>
<gene>
    <name evidence="3" type="ORF">AMURIS_05368</name>
</gene>